<name>A0A7C3ZCN7_9BACT</name>
<dbReference type="InterPro" id="IPR027417">
    <property type="entry name" value="P-loop_NTPase"/>
</dbReference>
<evidence type="ECO:0000313" key="1">
    <source>
        <dbReference type="EMBL" id="HGF35613.1"/>
    </source>
</evidence>
<gene>
    <name evidence="1" type="ORF">ENW96_14740</name>
</gene>
<organism evidence="1">
    <name type="scientific">Desulfobacca acetoxidans</name>
    <dbReference type="NCBI Taxonomy" id="60893"/>
    <lineage>
        <taxon>Bacteria</taxon>
        <taxon>Pseudomonadati</taxon>
        <taxon>Thermodesulfobacteriota</taxon>
        <taxon>Desulfobaccia</taxon>
        <taxon>Desulfobaccales</taxon>
        <taxon>Desulfobaccaceae</taxon>
        <taxon>Desulfobacca</taxon>
    </lineage>
</organism>
<dbReference type="EMBL" id="DTMF01000354">
    <property type="protein sequence ID" value="HGF35613.1"/>
    <property type="molecule type" value="Genomic_DNA"/>
</dbReference>
<dbReference type="PANTHER" id="PTHR42869:SF1">
    <property type="entry name" value="SLL0572 PROTEIN"/>
    <property type="match status" value="1"/>
</dbReference>
<proteinExistence type="predicted"/>
<dbReference type="PANTHER" id="PTHR42869">
    <property type="entry name" value="SLL0572 PROTEIN"/>
    <property type="match status" value="1"/>
</dbReference>
<sequence>MVKKVIIMGAAGRDFHNFNLLFKDNPNYRVVAFTATQIPLIHDRVYPPELASSLYPEGIPVYPEEILPDLIKEQQADLAVFSYSDVAHKEVMHKASVASAAGAGFLLPGADQTMLAAQKPVIAVCAVRTGCGKSQTTRKICDMLRSRGKKAVVVRHPMPYGDLRRQVVQRFAAFADFSRFHLTIEEREEYEPLVEEGIVVYGGIDYRQILRQAEQEADILVWDGGNNDTPFFRPDLHVVLFDALRPGHELAYYPGETNLLLADIAIINKVDAAPSENIDLIRRNIARYAPRTDVLLATSPVIVNEPERLAGKRVLVVEDGPTLTHGGMSYGAGFLAAEKFGAAEVIDPRPYAVGALQEVFTDYPHIGRVLPAMGYSKAQIQDLAATINRTPADLVLFSTPIQLCRLLSCNKPTIRVRYEYRDYGKPTLEEVLTEKLTSWSQP</sequence>
<dbReference type="SUPFAM" id="SSF52540">
    <property type="entry name" value="P-loop containing nucleoside triphosphate hydrolases"/>
    <property type="match status" value="1"/>
</dbReference>
<comment type="caution">
    <text evidence="1">The sequence shown here is derived from an EMBL/GenBank/DDBJ whole genome shotgun (WGS) entry which is preliminary data.</text>
</comment>
<protein>
    <submittedName>
        <fullName evidence="1">GTPase</fullName>
    </submittedName>
</protein>
<accession>A0A7C3ZCN7</accession>
<reference evidence="1" key="1">
    <citation type="journal article" date="2020" name="mSystems">
        <title>Genome- and Community-Level Interaction Insights into Carbon Utilization and Element Cycling Functions of Hydrothermarchaeota in Hydrothermal Sediment.</title>
        <authorList>
            <person name="Zhou Z."/>
            <person name="Liu Y."/>
            <person name="Xu W."/>
            <person name="Pan J."/>
            <person name="Luo Z.H."/>
            <person name="Li M."/>
        </authorList>
    </citation>
    <scope>NUCLEOTIDE SEQUENCE [LARGE SCALE GENOMIC DNA]</scope>
    <source>
        <strain evidence="1">SpSt-897</strain>
    </source>
</reference>
<dbReference type="AlphaFoldDB" id="A0A7C3ZCN7"/>
<dbReference type="InterPro" id="IPR053199">
    <property type="entry name" value="cDPG_synthetase-like"/>
</dbReference>